<dbReference type="InterPro" id="IPR006656">
    <property type="entry name" value="Mopterin_OxRdtase"/>
</dbReference>
<evidence type="ECO:0000256" key="3">
    <source>
        <dbReference type="ARBA" id="ARBA00010312"/>
    </source>
</evidence>
<protein>
    <submittedName>
        <fullName evidence="12">Molybdopterin-dependent oxidoreductase alpha subunit</fullName>
    </submittedName>
</protein>
<dbReference type="EMBL" id="JAATJH010000009">
    <property type="protein sequence ID" value="NJC28204.1"/>
    <property type="molecule type" value="Genomic_DNA"/>
</dbReference>
<dbReference type="InterPro" id="IPR009010">
    <property type="entry name" value="Asp_de-COase-like_dom_sf"/>
</dbReference>
<evidence type="ECO:0000256" key="1">
    <source>
        <dbReference type="ARBA" id="ARBA00001942"/>
    </source>
</evidence>
<evidence type="ECO:0000256" key="9">
    <source>
        <dbReference type="ARBA" id="ARBA00023014"/>
    </source>
</evidence>
<gene>
    <name evidence="12" type="ORF">GGR27_003725</name>
</gene>
<dbReference type="Gene3D" id="3.40.50.740">
    <property type="match status" value="1"/>
</dbReference>
<dbReference type="NCBIfam" id="TIGR01701">
    <property type="entry name" value="Fdhalpha-like"/>
    <property type="match status" value="1"/>
</dbReference>
<proteinExistence type="inferred from homology"/>
<keyword evidence="6" id="KW-0479">Metal-binding</keyword>
<name>A0ABX0XH18_9BACT</name>
<dbReference type="InterPro" id="IPR037951">
    <property type="entry name" value="MopB_CT_YdeP"/>
</dbReference>
<evidence type="ECO:0000259" key="11">
    <source>
        <dbReference type="Pfam" id="PF01568"/>
    </source>
</evidence>
<dbReference type="Pfam" id="PF01568">
    <property type="entry name" value="Molydop_binding"/>
    <property type="match status" value="1"/>
</dbReference>
<evidence type="ECO:0000256" key="8">
    <source>
        <dbReference type="ARBA" id="ARBA00023004"/>
    </source>
</evidence>
<dbReference type="SUPFAM" id="SSF50692">
    <property type="entry name" value="ADC-like"/>
    <property type="match status" value="1"/>
</dbReference>
<dbReference type="SUPFAM" id="SSF53706">
    <property type="entry name" value="Formate dehydrogenase/DMSO reductase, domains 1-3"/>
    <property type="match status" value="1"/>
</dbReference>
<evidence type="ECO:0000313" key="12">
    <source>
        <dbReference type="EMBL" id="NJC28204.1"/>
    </source>
</evidence>
<dbReference type="PANTHER" id="PTHR43105">
    <property type="entry name" value="RESPIRATORY NITRATE REDUCTASE"/>
    <property type="match status" value="1"/>
</dbReference>
<reference evidence="12 13" key="1">
    <citation type="submission" date="2020-03" db="EMBL/GenBank/DDBJ databases">
        <title>Genomic Encyclopedia of Type Strains, Phase IV (KMG-IV): sequencing the most valuable type-strain genomes for metagenomic binning, comparative biology and taxonomic classification.</title>
        <authorList>
            <person name="Goeker M."/>
        </authorList>
    </citation>
    <scope>NUCLEOTIDE SEQUENCE [LARGE SCALE GENOMIC DNA]</scope>
    <source>
        <strain evidence="12 13">DSM 105096</strain>
    </source>
</reference>
<comment type="cofactor">
    <cofactor evidence="1">
        <name>Mo-bis(molybdopterin guanine dinucleotide)</name>
        <dbReference type="ChEBI" id="CHEBI:60539"/>
    </cofactor>
</comment>
<organism evidence="12 13">
    <name type="scientific">Neolewinella antarctica</name>
    <dbReference type="NCBI Taxonomy" id="442734"/>
    <lineage>
        <taxon>Bacteria</taxon>
        <taxon>Pseudomonadati</taxon>
        <taxon>Bacteroidota</taxon>
        <taxon>Saprospiria</taxon>
        <taxon>Saprospirales</taxon>
        <taxon>Lewinellaceae</taxon>
        <taxon>Neolewinella</taxon>
    </lineage>
</organism>
<accession>A0ABX0XH18</accession>
<dbReference type="InterPro" id="IPR041953">
    <property type="entry name" value="YdeP_MopB"/>
</dbReference>
<dbReference type="CDD" id="cd02787">
    <property type="entry name" value="MopB_CT_ydeP"/>
    <property type="match status" value="1"/>
</dbReference>
<evidence type="ECO:0000256" key="2">
    <source>
        <dbReference type="ARBA" id="ARBA00001966"/>
    </source>
</evidence>
<dbReference type="PANTHER" id="PTHR43105:SF4">
    <property type="entry name" value="PROTEIN YDEP"/>
    <property type="match status" value="1"/>
</dbReference>
<dbReference type="RefSeq" id="WP_168039986.1">
    <property type="nucleotide sequence ID" value="NZ_JAATJH010000009.1"/>
</dbReference>
<evidence type="ECO:0000313" key="13">
    <source>
        <dbReference type="Proteomes" id="UP000770785"/>
    </source>
</evidence>
<comment type="cofactor">
    <cofactor evidence="2">
        <name>[4Fe-4S] cluster</name>
        <dbReference type="ChEBI" id="CHEBI:49883"/>
    </cofactor>
</comment>
<comment type="similarity">
    <text evidence="3">Belongs to the prokaryotic molybdopterin-containing oxidoreductase family.</text>
</comment>
<evidence type="ECO:0000259" key="10">
    <source>
        <dbReference type="Pfam" id="PF00384"/>
    </source>
</evidence>
<keyword evidence="5" id="KW-0500">Molybdenum</keyword>
<dbReference type="PIRSF" id="PIRSF000144">
    <property type="entry name" value="CbbBc"/>
    <property type="match status" value="1"/>
</dbReference>
<dbReference type="InterPro" id="IPR050123">
    <property type="entry name" value="Prok_molybdopt-oxidoreductase"/>
</dbReference>
<evidence type="ECO:0000256" key="4">
    <source>
        <dbReference type="ARBA" id="ARBA00022485"/>
    </source>
</evidence>
<evidence type="ECO:0000256" key="6">
    <source>
        <dbReference type="ARBA" id="ARBA00022723"/>
    </source>
</evidence>
<feature type="domain" description="Molybdopterin oxidoreductase" evidence="10">
    <location>
        <begin position="119"/>
        <end position="495"/>
    </location>
</feature>
<keyword evidence="7" id="KW-0560">Oxidoreductase</keyword>
<dbReference type="InterPro" id="IPR010046">
    <property type="entry name" value="Mopterin_OxRdtse_a_bac"/>
</dbReference>
<dbReference type="CDD" id="cd02767">
    <property type="entry name" value="MopB_ydeP"/>
    <property type="match status" value="1"/>
</dbReference>
<evidence type="ECO:0000256" key="5">
    <source>
        <dbReference type="ARBA" id="ARBA00022505"/>
    </source>
</evidence>
<keyword evidence="13" id="KW-1185">Reference proteome</keyword>
<keyword evidence="9" id="KW-0411">Iron-sulfur</keyword>
<dbReference type="Pfam" id="PF00384">
    <property type="entry name" value="Molybdopterin"/>
    <property type="match status" value="1"/>
</dbReference>
<dbReference type="Gene3D" id="3.40.228.10">
    <property type="entry name" value="Dimethylsulfoxide Reductase, domain 2"/>
    <property type="match status" value="1"/>
</dbReference>
<comment type="caution">
    <text evidence="12">The sequence shown here is derived from an EMBL/GenBank/DDBJ whole genome shotgun (WGS) entry which is preliminary data.</text>
</comment>
<sequence length="761" mass="83836">MNELTPEKLHDLELKKRSKYAAGVPAVGVSLEHIKEYTHLKEGMHALLKLNQKGGYDCPSCAWPDPDGKRSPIAEYCENGAKAVAEEATSRQASPGWFARHSVDEMGAMSDFELGKSGRIMEPMYLAPGATHYTPITWDGAFDIVAKELNGLASPDEAIFYTSGRASNEAAFLYQLFVRQYGTNNLPDCSNMCHESTSKALAQVLGLGKGSVTLHDIHDADLLLLIGQNPGTNHPRMLSALKQCKDNGGRIISINPLPETGLMKFVDPQDPINILARGTKLTDVFLQVKINEDMSLVRAICKILWTEDRKDPGSIFDREFIESHTSGYAAWSDMIEATDLQECMDGSGVEPAKIYEAAGLIAASKKIIICYAMGLTQHENSVDVVKEMVNLILCKGAIGKPGAGICPVRGHSNVQGDRTMGVWEQLKPELRDGLRNHFNFEPPAEDGLDVVNSIKAMHAGKAKVFVALGGNFISATPDTVYTAKGLRQCNLTVQISTKPNRSHVVHGKQALILPCLGRTEIDLREAGEQFVSCENSMGVVQMSKGVLEPRSTHLRSEVAIICGMAARTLGEKTTVKWTDMASDYDNVRDAIAACIKGFERYNEKVRQPAGFYLPNGPRNCRFETSDGKAQFSVTPLSNHVLEPGEFLMTTVRSHDQYNTTIYGMDDRYRGIHNERRVVMMNELDMAANGYASGQKVDLTSEYDGDVRRVNLFQIVPFSIPRGNICTYFPETNPLVPISRTARGSNTPISKSVRVRVLERNR</sequence>
<evidence type="ECO:0000256" key="7">
    <source>
        <dbReference type="ARBA" id="ARBA00023002"/>
    </source>
</evidence>
<feature type="domain" description="Molybdopterin dinucleotide-binding" evidence="11">
    <location>
        <begin position="646"/>
        <end position="743"/>
    </location>
</feature>
<keyword evidence="4" id="KW-0004">4Fe-4S</keyword>
<dbReference type="InterPro" id="IPR006657">
    <property type="entry name" value="MoPterin_dinucl-bd_dom"/>
</dbReference>
<keyword evidence="8" id="KW-0408">Iron</keyword>
<dbReference type="Proteomes" id="UP000770785">
    <property type="component" value="Unassembled WGS sequence"/>
</dbReference>